<dbReference type="RefSeq" id="WP_089277748.1">
    <property type="nucleotide sequence ID" value="NZ_FZON01000015.1"/>
</dbReference>
<dbReference type="Gene3D" id="2.10.109.10">
    <property type="entry name" value="Umud Fragment, subunit A"/>
    <property type="match status" value="1"/>
</dbReference>
<dbReference type="InterPro" id="IPR036286">
    <property type="entry name" value="LexA/Signal_pep-like_sf"/>
</dbReference>
<keyword evidence="2" id="KW-0238">DNA-binding</keyword>
<dbReference type="InterPro" id="IPR015927">
    <property type="entry name" value="Peptidase_S24_S26A/B/C"/>
</dbReference>
<dbReference type="PANTHER" id="PTHR40661">
    <property type="match status" value="1"/>
</dbReference>
<evidence type="ECO:0000259" key="4">
    <source>
        <dbReference type="Pfam" id="PF00717"/>
    </source>
</evidence>
<reference evidence="5 6" key="1">
    <citation type="submission" date="2017-06" db="EMBL/GenBank/DDBJ databases">
        <authorList>
            <person name="Kim H.J."/>
            <person name="Triplett B.A."/>
        </authorList>
    </citation>
    <scope>NUCLEOTIDE SEQUENCE [LARGE SCALE GENOMIC DNA]</scope>
    <source>
        <strain evidence="5 6">DSM 11445</strain>
    </source>
</reference>
<organism evidence="5 6">
    <name type="scientific">Antarctobacter heliothermus</name>
    <dbReference type="NCBI Taxonomy" id="74033"/>
    <lineage>
        <taxon>Bacteria</taxon>
        <taxon>Pseudomonadati</taxon>
        <taxon>Pseudomonadota</taxon>
        <taxon>Alphaproteobacteria</taxon>
        <taxon>Rhodobacterales</taxon>
        <taxon>Roseobacteraceae</taxon>
        <taxon>Antarctobacter</taxon>
    </lineage>
</organism>
<dbReference type="Pfam" id="PF00717">
    <property type="entry name" value="Peptidase_S24"/>
    <property type="match status" value="1"/>
</dbReference>
<evidence type="ECO:0000256" key="2">
    <source>
        <dbReference type="ARBA" id="ARBA00023125"/>
    </source>
</evidence>
<proteinExistence type="predicted"/>
<evidence type="ECO:0000313" key="6">
    <source>
        <dbReference type="Proteomes" id="UP000198440"/>
    </source>
</evidence>
<dbReference type="SUPFAM" id="SSF51306">
    <property type="entry name" value="LexA/Signal peptidase"/>
    <property type="match status" value="1"/>
</dbReference>
<evidence type="ECO:0000256" key="1">
    <source>
        <dbReference type="ARBA" id="ARBA00023015"/>
    </source>
</evidence>
<dbReference type="InterPro" id="IPR039418">
    <property type="entry name" value="LexA-like"/>
</dbReference>
<gene>
    <name evidence="5" type="ORF">SAMN04488078_101578</name>
</gene>
<keyword evidence="1" id="KW-0805">Transcription regulation</keyword>
<name>A0A239EKB3_9RHOB</name>
<dbReference type="OrthoDB" id="528805at2"/>
<dbReference type="Proteomes" id="UP000198440">
    <property type="component" value="Unassembled WGS sequence"/>
</dbReference>
<keyword evidence="3" id="KW-0804">Transcription</keyword>
<dbReference type="AlphaFoldDB" id="A0A239EKB3"/>
<evidence type="ECO:0000313" key="5">
    <source>
        <dbReference type="EMBL" id="SNS45086.1"/>
    </source>
</evidence>
<dbReference type="GO" id="GO:0003677">
    <property type="term" value="F:DNA binding"/>
    <property type="evidence" value="ECO:0007669"/>
    <property type="project" value="UniProtKB-KW"/>
</dbReference>
<evidence type="ECO:0000256" key="3">
    <source>
        <dbReference type="ARBA" id="ARBA00023163"/>
    </source>
</evidence>
<accession>A0A239EKB3</accession>
<dbReference type="CDD" id="cd06529">
    <property type="entry name" value="S24_LexA-like"/>
    <property type="match status" value="1"/>
</dbReference>
<feature type="domain" description="Peptidase S24/S26A/S26B/S26C" evidence="4">
    <location>
        <begin position="94"/>
        <end position="216"/>
    </location>
</feature>
<sequence length="224" mass="25270">MERAEKAFADIVSERLQQLGKRAYAVEKEYNLPPDAIRNVLRGAKKAGTPLNRARQICDALGLDFYIGPPREDGRIYTTEIDGEEFASIPRYDAQLAAGGGAFNDEGEPTSTLAFRRDWLARSGISPTSAYILSVRGDSMRPTLYDTDLVMIDVRRKQVRNRRIYAFVDRDGEARVKRLEAIPGRMILLLSDNPDHETELREGPDMDSLQLLGEVVWSAHTWLD</sequence>
<protein>
    <submittedName>
        <fullName evidence="5">Peptidase S24-like</fullName>
    </submittedName>
</protein>
<dbReference type="EMBL" id="FZON01000015">
    <property type="protein sequence ID" value="SNS45086.1"/>
    <property type="molecule type" value="Genomic_DNA"/>
</dbReference>
<dbReference type="PANTHER" id="PTHR40661:SF3">
    <property type="entry name" value="FELS-1 PROPHAGE TRANSCRIPTIONAL REGULATOR"/>
    <property type="match status" value="1"/>
</dbReference>